<accession>A0A1H0GLI2</accession>
<dbReference type="Pfam" id="PF05857">
    <property type="entry name" value="TraX"/>
    <property type="match status" value="1"/>
</dbReference>
<protein>
    <submittedName>
        <fullName evidence="2">TraX protein</fullName>
    </submittedName>
</protein>
<feature type="transmembrane region" description="Helical" evidence="1">
    <location>
        <begin position="169"/>
        <end position="186"/>
    </location>
</feature>
<dbReference type="OrthoDB" id="9781069at2"/>
<feature type="transmembrane region" description="Helical" evidence="1">
    <location>
        <begin position="222"/>
        <end position="240"/>
    </location>
</feature>
<name>A0A1H0GLI2_9BACT</name>
<dbReference type="EMBL" id="FNIW01000009">
    <property type="protein sequence ID" value="SDO07531.1"/>
    <property type="molecule type" value="Genomic_DNA"/>
</dbReference>
<feature type="transmembrane region" description="Helical" evidence="1">
    <location>
        <begin position="9"/>
        <end position="29"/>
    </location>
</feature>
<dbReference type="RefSeq" id="WP_091853380.1">
    <property type="nucleotide sequence ID" value="NZ_CP091792.1"/>
</dbReference>
<dbReference type="Proteomes" id="UP000199134">
    <property type="component" value="Unassembled WGS sequence"/>
</dbReference>
<feature type="transmembrane region" description="Helical" evidence="1">
    <location>
        <begin position="97"/>
        <end position="121"/>
    </location>
</feature>
<keyword evidence="1" id="KW-0472">Membrane</keyword>
<organism evidence="2 3">
    <name type="scientific">Prevotella communis</name>
    <dbReference type="NCBI Taxonomy" id="2913614"/>
    <lineage>
        <taxon>Bacteria</taxon>
        <taxon>Pseudomonadati</taxon>
        <taxon>Bacteroidota</taxon>
        <taxon>Bacteroidia</taxon>
        <taxon>Bacteroidales</taxon>
        <taxon>Prevotellaceae</taxon>
        <taxon>Prevotella</taxon>
    </lineage>
</organism>
<feature type="transmembrane region" description="Helical" evidence="1">
    <location>
        <begin position="41"/>
        <end position="59"/>
    </location>
</feature>
<evidence type="ECO:0000313" key="2">
    <source>
        <dbReference type="EMBL" id="SDO07531.1"/>
    </source>
</evidence>
<evidence type="ECO:0000256" key="1">
    <source>
        <dbReference type="SAM" id="Phobius"/>
    </source>
</evidence>
<reference evidence="3" key="1">
    <citation type="submission" date="2016-10" db="EMBL/GenBank/DDBJ databases">
        <authorList>
            <person name="de Groot N.N."/>
        </authorList>
    </citation>
    <scope>NUCLEOTIDE SEQUENCE [LARGE SCALE GENOMIC DNA]</scope>
    <source>
        <strain evidence="3">BP1-145</strain>
    </source>
</reference>
<keyword evidence="1" id="KW-0812">Transmembrane</keyword>
<evidence type="ECO:0000313" key="3">
    <source>
        <dbReference type="Proteomes" id="UP000199134"/>
    </source>
</evidence>
<proteinExistence type="predicted"/>
<feature type="transmembrane region" description="Helical" evidence="1">
    <location>
        <begin position="71"/>
        <end position="91"/>
    </location>
</feature>
<keyword evidence="1" id="KW-1133">Transmembrane helix</keyword>
<gene>
    <name evidence="2" type="ORF">SAMN04487900_10951</name>
</gene>
<dbReference type="AlphaFoldDB" id="A0A1H0GLI2"/>
<feature type="transmembrane region" description="Helical" evidence="1">
    <location>
        <begin position="193"/>
        <end position="210"/>
    </location>
</feature>
<dbReference type="InterPro" id="IPR008875">
    <property type="entry name" value="TraX"/>
</dbReference>
<comment type="caution">
    <text evidence="2">The sequence shown here is derived from an EMBL/GenBank/DDBJ whole genome shotgun (WGS) entry which is preliminary data.</text>
</comment>
<sequence length="241" mass="27695">MMFKGLSGNALKVIAIVAMTIDHLAWVGIETYEQAETPTQIFLHCIGRLTAPMMIFFVAEGYHHTHDFRRYLRRLLMLAVVSHFAFCYFNMSGFNPLGNLLFNATSIAWPLLWGLILLKVWDMERLARWQKVGVTLVACLLTCTSDWSCAAPLAILMIGRNRGCFHKQMLWMMAIISLYAVAFFIFHSPTYGMVHLACWLAVPLLAMYNGQRGRLKWLGKFFYYYYPAHMAVIGLLARCFQ</sequence>